<evidence type="ECO:0000259" key="11">
    <source>
        <dbReference type="Pfam" id="PF00712"/>
    </source>
</evidence>
<dbReference type="Pfam" id="PF00712">
    <property type="entry name" value="DNA_pol3_beta"/>
    <property type="match status" value="1"/>
</dbReference>
<dbReference type="Pfam" id="PF02767">
    <property type="entry name" value="DNA_pol3_beta_2"/>
    <property type="match status" value="1"/>
</dbReference>
<dbReference type="RefSeq" id="WP_135270204.1">
    <property type="nucleotide sequence ID" value="NZ_SRIB01000002.1"/>
</dbReference>
<comment type="caution">
    <text evidence="14">The sequence shown here is derived from an EMBL/GenBank/DDBJ whole genome shotgun (WGS) entry which is preliminary data.</text>
</comment>
<dbReference type="Gene3D" id="3.10.150.10">
    <property type="entry name" value="DNA Polymerase III, subunit A, domain 2"/>
    <property type="match status" value="1"/>
</dbReference>
<comment type="function">
    <text evidence="10">Confers DNA tethering and processivity to DNA polymerases and other proteins. Acts as a clamp, forming a ring around DNA (a reaction catalyzed by the clamp-loading complex) which diffuses in an ATP-independent manner freely and bidirectionally along dsDNA. Initially characterized for its ability to contact the catalytic subunit of DNA polymerase III (Pol III), a complex, multichain enzyme responsible for most of the replicative synthesis in bacteria; Pol III exhibits 3'-5' exonuclease proofreading activity. The beta chain is required for initiation of replication as well as for processivity of DNA replication.</text>
</comment>
<dbReference type="PANTHER" id="PTHR30478">
    <property type="entry name" value="DNA POLYMERASE III SUBUNIT BETA"/>
    <property type="match status" value="1"/>
</dbReference>
<keyword evidence="5 10" id="KW-0808">Transferase</keyword>
<evidence type="ECO:0000313" key="14">
    <source>
        <dbReference type="EMBL" id="TFZ41302.1"/>
    </source>
</evidence>
<evidence type="ECO:0000256" key="8">
    <source>
        <dbReference type="ARBA" id="ARBA00022932"/>
    </source>
</evidence>
<dbReference type="SUPFAM" id="SSF55979">
    <property type="entry name" value="DNA clamp"/>
    <property type="match status" value="3"/>
</dbReference>
<evidence type="ECO:0000259" key="12">
    <source>
        <dbReference type="Pfam" id="PF02767"/>
    </source>
</evidence>
<dbReference type="GO" id="GO:0003887">
    <property type="term" value="F:DNA-directed DNA polymerase activity"/>
    <property type="evidence" value="ECO:0007669"/>
    <property type="project" value="UniProtKB-UniRule"/>
</dbReference>
<accession>A0A4Z0D8Y7</accession>
<sequence length="369" mass="41914">MKFRVQQNELNKHLNIAQRGISNRSTLQILEGILIEAKDNKLKLTSTDLEISIETTLDANVIEEGKVVINSRIIGDIVKKLPNDEVFFDIVNNKVNIKCQKSDFNIISNPGDDYPELPIVIETSKFDIPQNILKTAIRQTSFTTSQDESRAVLTGVLFEIEDGILTFVSLDGYRLSMRKENIGVKESLKLIVPARVLNELNKIIEDNDEPISLAIANGQIIFTLKDTVIYSKLLEGQFFNYKDIVRTNHNTTVLVNRKNLLDSLERASLLAREQRANLVKLSITDDYLSIKSNSEIGDVFEEIELIKKDGEDVNIAFNSRYLMDGIRVIDSDEIELNFVSSLNPCIMRAKDDEKYIYLVLPVRLAQDDF</sequence>
<dbReference type="Proteomes" id="UP000298381">
    <property type="component" value="Unassembled WGS sequence"/>
</dbReference>
<dbReference type="PANTHER" id="PTHR30478:SF0">
    <property type="entry name" value="BETA SLIDING CLAMP"/>
    <property type="match status" value="1"/>
</dbReference>
<dbReference type="OrthoDB" id="8421503at2"/>
<reference evidence="14 15" key="1">
    <citation type="submission" date="2019-03" db="EMBL/GenBank/DDBJ databases">
        <title>Draft genome sequence data and analysis of a Fermenting Bacterium, Soehngenia longevitae strain 1933PT, isolated from petroleum reservoir in Azerbaijan.</title>
        <authorList>
            <person name="Grouzdev D.S."/>
            <person name="Bidzhieva S.K."/>
            <person name="Sokolova D.S."/>
            <person name="Tourova T.P."/>
            <person name="Poltaraus A.B."/>
            <person name="Nazina T.N."/>
        </authorList>
    </citation>
    <scope>NUCLEOTIDE SEQUENCE [LARGE SCALE GENOMIC DNA]</scope>
    <source>
        <strain evidence="14 15">1933P</strain>
    </source>
</reference>
<evidence type="ECO:0000256" key="3">
    <source>
        <dbReference type="ARBA" id="ARBA00021035"/>
    </source>
</evidence>
<evidence type="ECO:0000256" key="10">
    <source>
        <dbReference type="PIRNR" id="PIRNR000804"/>
    </source>
</evidence>
<dbReference type="CDD" id="cd00140">
    <property type="entry name" value="beta_clamp"/>
    <property type="match status" value="1"/>
</dbReference>
<keyword evidence="9" id="KW-0238">DNA-binding</keyword>
<dbReference type="PIRSF" id="PIRSF000804">
    <property type="entry name" value="DNA_pol_III_b"/>
    <property type="match status" value="1"/>
</dbReference>
<dbReference type="GO" id="GO:0009360">
    <property type="term" value="C:DNA polymerase III complex"/>
    <property type="evidence" value="ECO:0007669"/>
    <property type="project" value="InterPro"/>
</dbReference>
<dbReference type="NCBIfam" id="TIGR00663">
    <property type="entry name" value="dnan"/>
    <property type="match status" value="1"/>
</dbReference>
<feature type="domain" description="DNA polymerase III beta sliding clamp central" evidence="12">
    <location>
        <begin position="128"/>
        <end position="238"/>
    </location>
</feature>
<evidence type="ECO:0000256" key="9">
    <source>
        <dbReference type="ARBA" id="ARBA00023125"/>
    </source>
</evidence>
<evidence type="ECO:0000313" key="15">
    <source>
        <dbReference type="Proteomes" id="UP000298381"/>
    </source>
</evidence>
<comment type="subcellular location">
    <subcellularLocation>
        <location evidence="1 10">Cytoplasm</location>
    </subcellularLocation>
</comment>
<evidence type="ECO:0000256" key="7">
    <source>
        <dbReference type="ARBA" id="ARBA00022705"/>
    </source>
</evidence>
<dbReference type="AlphaFoldDB" id="A0A4Z0D8Y7"/>
<dbReference type="GO" id="GO:0008408">
    <property type="term" value="F:3'-5' exonuclease activity"/>
    <property type="evidence" value="ECO:0007669"/>
    <property type="project" value="InterPro"/>
</dbReference>
<dbReference type="InterPro" id="IPR046938">
    <property type="entry name" value="DNA_clamp_sf"/>
</dbReference>
<dbReference type="Gene3D" id="3.70.10.10">
    <property type="match status" value="1"/>
</dbReference>
<gene>
    <name evidence="14" type="primary">dnaN</name>
    <name evidence="14" type="ORF">E4100_01625</name>
</gene>
<dbReference type="GO" id="GO:0006271">
    <property type="term" value="P:DNA strand elongation involved in DNA replication"/>
    <property type="evidence" value="ECO:0007669"/>
    <property type="project" value="TreeGrafter"/>
</dbReference>
<dbReference type="GO" id="GO:0003677">
    <property type="term" value="F:DNA binding"/>
    <property type="evidence" value="ECO:0007669"/>
    <property type="project" value="UniProtKB-UniRule"/>
</dbReference>
<comment type="subunit">
    <text evidence="10">Forms a ring-shaped head-to-tail homodimer around DNA.</text>
</comment>
<evidence type="ECO:0000256" key="1">
    <source>
        <dbReference type="ARBA" id="ARBA00004496"/>
    </source>
</evidence>
<dbReference type="SMART" id="SM00480">
    <property type="entry name" value="POL3Bc"/>
    <property type="match status" value="1"/>
</dbReference>
<evidence type="ECO:0000256" key="4">
    <source>
        <dbReference type="ARBA" id="ARBA00022490"/>
    </source>
</evidence>
<feature type="domain" description="DNA polymerase III beta sliding clamp N-terminal" evidence="11">
    <location>
        <begin position="1"/>
        <end position="118"/>
    </location>
</feature>
<proteinExistence type="inferred from homology"/>
<dbReference type="InterPro" id="IPR022635">
    <property type="entry name" value="DNA_polIII_beta_C"/>
</dbReference>
<feature type="domain" description="DNA polymerase III beta sliding clamp C-terminal" evidence="13">
    <location>
        <begin position="246"/>
        <end position="363"/>
    </location>
</feature>
<keyword evidence="6 10" id="KW-0548">Nucleotidyltransferase</keyword>
<keyword evidence="8 10" id="KW-0239">DNA-directed DNA polymerase</keyword>
<evidence type="ECO:0000256" key="6">
    <source>
        <dbReference type="ARBA" id="ARBA00022695"/>
    </source>
</evidence>
<protein>
    <recommendedName>
        <fullName evidence="3 10">Beta sliding clamp</fullName>
    </recommendedName>
</protein>
<dbReference type="InterPro" id="IPR022634">
    <property type="entry name" value="DNA_polIII_beta_N"/>
</dbReference>
<dbReference type="Pfam" id="PF02768">
    <property type="entry name" value="DNA_pol3_beta_3"/>
    <property type="match status" value="1"/>
</dbReference>
<evidence type="ECO:0000256" key="5">
    <source>
        <dbReference type="ARBA" id="ARBA00022679"/>
    </source>
</evidence>
<organism evidence="14 15">
    <name type="scientific">Soehngenia longivitae</name>
    <dbReference type="NCBI Taxonomy" id="2562294"/>
    <lineage>
        <taxon>Bacteria</taxon>
        <taxon>Bacillati</taxon>
        <taxon>Bacillota</taxon>
        <taxon>Tissierellia</taxon>
        <taxon>Tissierellales</taxon>
        <taxon>Tissierellaceae</taxon>
        <taxon>Soehngenia</taxon>
    </lineage>
</organism>
<comment type="similarity">
    <text evidence="2 10">Belongs to the beta sliding clamp family.</text>
</comment>
<keyword evidence="15" id="KW-1185">Reference proteome</keyword>
<keyword evidence="7 10" id="KW-0235">DNA replication</keyword>
<dbReference type="InterPro" id="IPR022637">
    <property type="entry name" value="DNA_polIII_beta_cen"/>
</dbReference>
<evidence type="ECO:0000256" key="2">
    <source>
        <dbReference type="ARBA" id="ARBA00010752"/>
    </source>
</evidence>
<evidence type="ECO:0000259" key="13">
    <source>
        <dbReference type="Pfam" id="PF02768"/>
    </source>
</evidence>
<dbReference type="InterPro" id="IPR001001">
    <property type="entry name" value="DNA_polIII_beta"/>
</dbReference>
<dbReference type="EMBL" id="SRIB01000002">
    <property type="protein sequence ID" value="TFZ41302.1"/>
    <property type="molecule type" value="Genomic_DNA"/>
</dbReference>
<dbReference type="GO" id="GO:0005737">
    <property type="term" value="C:cytoplasm"/>
    <property type="evidence" value="ECO:0007669"/>
    <property type="project" value="UniProtKB-SubCell"/>
</dbReference>
<name>A0A4Z0D8Y7_9FIRM</name>
<keyword evidence="4 10" id="KW-0963">Cytoplasm</keyword>